<evidence type="ECO:0000313" key="3">
    <source>
        <dbReference type="Proteomes" id="UP001589702"/>
    </source>
</evidence>
<feature type="region of interest" description="Disordered" evidence="1">
    <location>
        <begin position="1"/>
        <end position="26"/>
    </location>
</feature>
<evidence type="ECO:0000313" key="2">
    <source>
        <dbReference type="EMBL" id="MFB9820250.1"/>
    </source>
</evidence>
<reference evidence="2 3" key="1">
    <citation type="submission" date="2024-09" db="EMBL/GenBank/DDBJ databases">
        <authorList>
            <person name="Sun Q."/>
            <person name="Mori K."/>
        </authorList>
    </citation>
    <scope>NUCLEOTIDE SEQUENCE [LARGE SCALE GENOMIC DNA]</scope>
    <source>
        <strain evidence="2 3">JCM 1334</strain>
    </source>
</reference>
<gene>
    <name evidence="2" type="ORF">ACFFP1_12180</name>
</gene>
<protein>
    <submittedName>
        <fullName evidence="2">Uncharacterized protein</fullName>
    </submittedName>
</protein>
<dbReference type="EMBL" id="JBHMBC010000018">
    <property type="protein sequence ID" value="MFB9820250.1"/>
    <property type="molecule type" value="Genomic_DNA"/>
</dbReference>
<dbReference type="Proteomes" id="UP001589702">
    <property type="component" value="Unassembled WGS sequence"/>
</dbReference>
<sequence>MVLNTPPPAGRKAGFSSQLEPQHRHSLPLSRTQPLLVKQWKYLWRKEFVELRNGLNVSTTGWVDDITADGLTIWIYLSGGMGRVMIHQCDGIDVWRVDSRICQNRSDPAAEKANPA</sequence>
<comment type="caution">
    <text evidence="2">The sequence shown here is derived from an EMBL/GenBank/DDBJ whole genome shotgun (WGS) entry which is preliminary data.</text>
</comment>
<organism evidence="2 3">
    <name type="scientific">Arthrobacter ramosus</name>
    <dbReference type="NCBI Taxonomy" id="1672"/>
    <lineage>
        <taxon>Bacteria</taxon>
        <taxon>Bacillati</taxon>
        <taxon>Actinomycetota</taxon>
        <taxon>Actinomycetes</taxon>
        <taxon>Micrococcales</taxon>
        <taxon>Micrococcaceae</taxon>
        <taxon>Arthrobacter</taxon>
    </lineage>
</organism>
<keyword evidence="3" id="KW-1185">Reference proteome</keyword>
<name>A0ABV5Y294_ARTRM</name>
<proteinExistence type="predicted"/>
<dbReference type="RefSeq" id="WP_344788026.1">
    <property type="nucleotide sequence ID" value="NZ_BAAAWN010000001.1"/>
</dbReference>
<accession>A0ABV5Y294</accession>
<evidence type="ECO:0000256" key="1">
    <source>
        <dbReference type="SAM" id="MobiDB-lite"/>
    </source>
</evidence>